<protein>
    <submittedName>
        <fullName evidence="2">Uncharacterized protein</fullName>
    </submittedName>
</protein>
<sequence length="196" mass="21744">MLCHEMSPHYRALSDARRVVERVSGMRDGTKNTRWWSGDPRQRGTCHASHGATLPKPPPDAACIHVYRPRFPFLVDVYRDQEIQRFAAPARTPSNLERGAAPNRDRNGHSVSGSRSRRPSMTPRPSPAPKTPILSRPVPNSLPAPAAANHDAALGPPYVISPVDDAAAAVPNLEPDLLSLKCLRLFRWRRPDMADR</sequence>
<keyword evidence="3" id="KW-1185">Reference proteome</keyword>
<dbReference type="AlphaFoldDB" id="A0A6A5KQ65"/>
<name>A0A6A5KQ65_9PLEO</name>
<gene>
    <name evidence="2" type="ORF">BDW02DRAFT_269769</name>
</gene>
<evidence type="ECO:0000256" key="1">
    <source>
        <dbReference type="SAM" id="MobiDB-lite"/>
    </source>
</evidence>
<proteinExistence type="predicted"/>
<evidence type="ECO:0000313" key="2">
    <source>
        <dbReference type="EMBL" id="KAF1835773.1"/>
    </source>
</evidence>
<dbReference type="Proteomes" id="UP000800040">
    <property type="component" value="Unassembled WGS sequence"/>
</dbReference>
<feature type="region of interest" description="Disordered" evidence="1">
    <location>
        <begin position="31"/>
        <end position="57"/>
    </location>
</feature>
<feature type="region of interest" description="Disordered" evidence="1">
    <location>
        <begin position="86"/>
        <end position="149"/>
    </location>
</feature>
<reference evidence="2" key="1">
    <citation type="submission" date="2020-01" db="EMBL/GenBank/DDBJ databases">
        <authorList>
            <consortium name="DOE Joint Genome Institute"/>
            <person name="Haridas S."/>
            <person name="Albert R."/>
            <person name="Binder M."/>
            <person name="Bloem J."/>
            <person name="Labutti K."/>
            <person name="Salamov A."/>
            <person name="Andreopoulos B."/>
            <person name="Baker S.E."/>
            <person name="Barry K."/>
            <person name="Bills G."/>
            <person name="Bluhm B.H."/>
            <person name="Cannon C."/>
            <person name="Castanera R."/>
            <person name="Culley D.E."/>
            <person name="Daum C."/>
            <person name="Ezra D."/>
            <person name="Gonzalez J.B."/>
            <person name="Henrissat B."/>
            <person name="Kuo A."/>
            <person name="Liang C."/>
            <person name="Lipzen A."/>
            <person name="Lutzoni F."/>
            <person name="Magnuson J."/>
            <person name="Mondo S."/>
            <person name="Nolan M."/>
            <person name="Ohm R."/>
            <person name="Pangilinan J."/>
            <person name="Park H.-J."/>
            <person name="Ramirez L."/>
            <person name="Alfaro M."/>
            <person name="Sun H."/>
            <person name="Tritt A."/>
            <person name="Yoshinaga Y."/>
            <person name="Zwiers L.-H."/>
            <person name="Turgeon B.G."/>
            <person name="Goodwin S.B."/>
            <person name="Spatafora J.W."/>
            <person name="Crous P.W."/>
            <person name="Grigoriev I.V."/>
        </authorList>
    </citation>
    <scope>NUCLEOTIDE SEQUENCE</scope>
    <source>
        <strain evidence="2">P77</strain>
    </source>
</reference>
<evidence type="ECO:0000313" key="3">
    <source>
        <dbReference type="Proteomes" id="UP000800040"/>
    </source>
</evidence>
<organism evidence="2 3">
    <name type="scientific">Decorospora gaudefroyi</name>
    <dbReference type="NCBI Taxonomy" id="184978"/>
    <lineage>
        <taxon>Eukaryota</taxon>
        <taxon>Fungi</taxon>
        <taxon>Dikarya</taxon>
        <taxon>Ascomycota</taxon>
        <taxon>Pezizomycotina</taxon>
        <taxon>Dothideomycetes</taxon>
        <taxon>Pleosporomycetidae</taxon>
        <taxon>Pleosporales</taxon>
        <taxon>Pleosporineae</taxon>
        <taxon>Pleosporaceae</taxon>
        <taxon>Decorospora</taxon>
    </lineage>
</organism>
<accession>A0A6A5KQ65</accession>
<dbReference type="EMBL" id="ML975282">
    <property type="protein sequence ID" value="KAF1835773.1"/>
    <property type="molecule type" value="Genomic_DNA"/>
</dbReference>